<name>A0AAD9G8S2_9STRA</name>
<dbReference type="GO" id="GO:0006891">
    <property type="term" value="P:intra-Golgi vesicle-mediated transport"/>
    <property type="evidence" value="ECO:0007669"/>
    <property type="project" value="UniProtKB-UniRule"/>
</dbReference>
<dbReference type="Pfam" id="PF20653">
    <property type="entry name" value="COG6_C"/>
    <property type="match status" value="1"/>
</dbReference>
<evidence type="ECO:0000256" key="1">
    <source>
        <dbReference type="ARBA" id="ARBA00004395"/>
    </source>
</evidence>
<keyword evidence="7 9" id="KW-0472">Membrane</keyword>
<evidence type="ECO:0000256" key="8">
    <source>
        <dbReference type="ARBA" id="ARBA00031348"/>
    </source>
</evidence>
<feature type="coiled-coil region" evidence="10">
    <location>
        <begin position="67"/>
        <end position="104"/>
    </location>
</feature>
<proteinExistence type="inferred from homology"/>
<evidence type="ECO:0000256" key="9">
    <source>
        <dbReference type="RuleBase" id="RU365075"/>
    </source>
</evidence>
<organism evidence="14 15">
    <name type="scientific">Phytophthora citrophthora</name>
    <dbReference type="NCBI Taxonomy" id="4793"/>
    <lineage>
        <taxon>Eukaryota</taxon>
        <taxon>Sar</taxon>
        <taxon>Stramenopiles</taxon>
        <taxon>Oomycota</taxon>
        <taxon>Peronosporomycetes</taxon>
        <taxon>Peronosporales</taxon>
        <taxon>Peronosporaceae</taxon>
        <taxon>Phytophthora</taxon>
    </lineage>
</organism>
<keyword evidence="4 9" id="KW-0813">Transport</keyword>
<dbReference type="EMBL" id="JASMQC010000027">
    <property type="protein sequence ID" value="KAK1933927.1"/>
    <property type="molecule type" value="Genomic_DNA"/>
</dbReference>
<evidence type="ECO:0000256" key="2">
    <source>
        <dbReference type="ARBA" id="ARBA00011023"/>
    </source>
</evidence>
<dbReference type="SMART" id="SM01087">
    <property type="entry name" value="COG6"/>
    <property type="match status" value="1"/>
</dbReference>
<protein>
    <recommendedName>
        <fullName evidence="3 9">Conserved oligomeric Golgi complex subunit 6</fullName>
        <shortName evidence="9">COG complex subunit 6</shortName>
    </recommendedName>
    <alternativeName>
        <fullName evidence="8 9">Component of oligomeric Golgi complex 6</fullName>
    </alternativeName>
</protein>
<dbReference type="PANTHER" id="PTHR21506">
    <property type="entry name" value="COMPONENT OF OLIGOMERIC GOLGI COMPLEX 6"/>
    <property type="match status" value="1"/>
</dbReference>
<evidence type="ECO:0000256" key="6">
    <source>
        <dbReference type="ARBA" id="ARBA00023034"/>
    </source>
</evidence>
<evidence type="ECO:0000256" key="3">
    <source>
        <dbReference type="ARBA" id="ARBA00020973"/>
    </source>
</evidence>
<keyword evidence="6 9" id="KW-0333">Golgi apparatus</keyword>
<keyword evidence="15" id="KW-1185">Reference proteome</keyword>
<evidence type="ECO:0000313" key="14">
    <source>
        <dbReference type="EMBL" id="KAK1933927.1"/>
    </source>
</evidence>
<evidence type="ECO:0000259" key="13">
    <source>
        <dbReference type="Pfam" id="PF20653"/>
    </source>
</evidence>
<evidence type="ECO:0000256" key="4">
    <source>
        <dbReference type="ARBA" id="ARBA00022448"/>
    </source>
</evidence>
<gene>
    <name evidence="14" type="ORF">P3T76_011687</name>
</gene>
<dbReference type="PANTHER" id="PTHR21506:SF0">
    <property type="entry name" value="CONSERVED OLIGOMERIC GOLGI COMPLEX SUBUNIT 6"/>
    <property type="match status" value="1"/>
</dbReference>
<reference evidence="14" key="1">
    <citation type="submission" date="2023-08" db="EMBL/GenBank/DDBJ databases">
        <title>Reference Genome Resource for the Citrus Pathogen Phytophthora citrophthora.</title>
        <authorList>
            <person name="Moller H."/>
            <person name="Coetzee B."/>
            <person name="Rose L.J."/>
            <person name="Van Niekerk J.M."/>
        </authorList>
    </citation>
    <scope>NUCLEOTIDE SEQUENCE</scope>
    <source>
        <strain evidence="14">STE-U-9442</strain>
    </source>
</reference>
<keyword evidence="10" id="KW-0175">Coiled coil</keyword>
<dbReference type="InterPro" id="IPR048368">
    <property type="entry name" value="COG6_N"/>
</dbReference>
<keyword evidence="5 9" id="KW-0653">Protein transport</keyword>
<comment type="similarity">
    <text evidence="2 9">Belongs to the COG6 family.</text>
</comment>
<feature type="domain" description="Conserved oligomeric complex COG6 N-terminal" evidence="12">
    <location>
        <begin position="55"/>
        <end position="161"/>
    </location>
</feature>
<evidence type="ECO:0000256" key="7">
    <source>
        <dbReference type="ARBA" id="ARBA00023136"/>
    </source>
</evidence>
<dbReference type="GO" id="GO:0017119">
    <property type="term" value="C:Golgi transport complex"/>
    <property type="evidence" value="ECO:0007669"/>
    <property type="project" value="UniProtKB-UniRule"/>
</dbReference>
<dbReference type="AlphaFoldDB" id="A0AAD9G8S2"/>
<evidence type="ECO:0000256" key="5">
    <source>
        <dbReference type="ARBA" id="ARBA00022927"/>
    </source>
</evidence>
<evidence type="ECO:0000313" key="15">
    <source>
        <dbReference type="Proteomes" id="UP001259832"/>
    </source>
</evidence>
<dbReference type="GO" id="GO:0015031">
    <property type="term" value="P:protein transport"/>
    <property type="evidence" value="ECO:0007669"/>
    <property type="project" value="UniProtKB-KW"/>
</dbReference>
<sequence length="682" mass="75687">MATPAPAALQARVHKLLGSRAELEATKALLRTLVTDNSSSGPSLVQLDAFSGSETPTLATLRRNLRSNLEQQQLALAQKALDGLERALEQVSNLADQVDALDGKCDQVHRFLETTKRETQQVQTEAAALALKRDKVQEEWKEAKDFLDRYQLTEDEVRALYAENLPEESMGDFFNTLERVQQVKADCKQLVASGEVNCALELLDAVGKYQEAGFERLYQWTARKCAEVDGEPSNMLHRAIALLSDRAEFYNYCKESLTTSRRSLIVRRFIMALTVGGPNGIPRPIEMHAHDPVRYCGDMLAWVHQAIATESEFFRVLFDGDIEFSPSAASDPSPSEEVDESATVSASSEEICTSMVGRAFDGVARPLQVRVEQTLSSPHGIVIAYKLVHLLAFYHHKFDELVVHAAVARALRHCREAANEAFHRQFQQLVDAVATSAQDYAASLAATHVTLDVSHRLVALLEVFQTSLLPEQEKEADLAPLFDGVLPALEIMCQRSVASLDPVDALVFRLNNFSCLQAPLARFPEVSKWYTAMAQDLECWLRDLSELQATHVLDRCRVSALLQQIQQFQQTHALQPGSFPADTAGLDGETITRVMGDFCAALMTLMFPQFDSIAQPALSEKARGLTCATLAGTYAFIYEFVLDERNGYISSSEVISSSSNRCVVLQHTPEEIRTVLEIDDTK</sequence>
<dbReference type="GO" id="GO:0000139">
    <property type="term" value="C:Golgi membrane"/>
    <property type="evidence" value="ECO:0007669"/>
    <property type="project" value="UniProtKB-SubCell"/>
</dbReference>
<dbReference type="InterPro" id="IPR010490">
    <property type="entry name" value="COG6"/>
</dbReference>
<comment type="caution">
    <text evidence="14">The sequence shown here is derived from an EMBL/GenBank/DDBJ whole genome shotgun (WGS) entry which is preliminary data.</text>
</comment>
<dbReference type="Proteomes" id="UP001259832">
    <property type="component" value="Unassembled WGS sequence"/>
</dbReference>
<comment type="function">
    <text evidence="9">Required for normal Golgi function.</text>
</comment>
<evidence type="ECO:0000256" key="11">
    <source>
        <dbReference type="SAM" id="MobiDB-lite"/>
    </source>
</evidence>
<dbReference type="InterPro" id="IPR048369">
    <property type="entry name" value="COG6_C"/>
</dbReference>
<feature type="domain" description="Conserved Oligomeric Golgi complex subunit 6 C-terminal" evidence="13">
    <location>
        <begin position="198"/>
        <end position="676"/>
    </location>
</feature>
<evidence type="ECO:0000259" key="12">
    <source>
        <dbReference type="Pfam" id="PF06419"/>
    </source>
</evidence>
<evidence type="ECO:0000256" key="10">
    <source>
        <dbReference type="SAM" id="Coils"/>
    </source>
</evidence>
<comment type="subunit">
    <text evidence="9">Component of the conserved oligomeric Golgi complex.</text>
</comment>
<accession>A0AAD9G8S2</accession>
<dbReference type="Pfam" id="PF06419">
    <property type="entry name" value="COG6_N"/>
    <property type="match status" value="1"/>
</dbReference>
<comment type="subcellular location">
    <subcellularLocation>
        <location evidence="1 9">Golgi apparatus membrane</location>
        <topology evidence="1 9">Peripheral membrane protein</topology>
    </subcellularLocation>
</comment>
<feature type="region of interest" description="Disordered" evidence="11">
    <location>
        <begin position="326"/>
        <end position="346"/>
    </location>
</feature>